<evidence type="ECO:0008006" key="4">
    <source>
        <dbReference type="Google" id="ProtNLM"/>
    </source>
</evidence>
<sequence>MNRTIGLVLIVLGVVMLIWTGFTYTKKEKIIDAGPLQVSADKKESVNWPPYLGGLLLVGGIVIVATAKKK</sequence>
<keyword evidence="1" id="KW-1133">Transmembrane helix</keyword>
<evidence type="ECO:0000256" key="1">
    <source>
        <dbReference type="SAM" id="Phobius"/>
    </source>
</evidence>
<feature type="transmembrane region" description="Helical" evidence="1">
    <location>
        <begin position="48"/>
        <end position="67"/>
    </location>
</feature>
<name>A0A4Q0MB23_9SPHI</name>
<feature type="transmembrane region" description="Helical" evidence="1">
    <location>
        <begin position="7"/>
        <end position="25"/>
    </location>
</feature>
<proteinExistence type="predicted"/>
<protein>
    <recommendedName>
        <fullName evidence="4">DUF3185 family protein</fullName>
    </recommendedName>
</protein>
<evidence type="ECO:0000313" key="3">
    <source>
        <dbReference type="Proteomes" id="UP000290848"/>
    </source>
</evidence>
<accession>A0A4Q0MB23</accession>
<dbReference type="Proteomes" id="UP000290848">
    <property type="component" value="Unassembled WGS sequence"/>
</dbReference>
<gene>
    <name evidence="2" type="ORF">EKH83_07470</name>
</gene>
<organism evidence="2 3">
    <name type="scientific">Arcticibacter tournemirensis</name>
    <dbReference type="NCBI Taxonomy" id="699437"/>
    <lineage>
        <taxon>Bacteria</taxon>
        <taxon>Pseudomonadati</taxon>
        <taxon>Bacteroidota</taxon>
        <taxon>Sphingobacteriia</taxon>
        <taxon>Sphingobacteriales</taxon>
        <taxon>Sphingobacteriaceae</taxon>
        <taxon>Arcticibacter</taxon>
    </lineage>
</organism>
<evidence type="ECO:0000313" key="2">
    <source>
        <dbReference type="EMBL" id="RXF70477.1"/>
    </source>
</evidence>
<dbReference type="EMBL" id="RXOC01000004">
    <property type="protein sequence ID" value="RXF70477.1"/>
    <property type="molecule type" value="Genomic_DNA"/>
</dbReference>
<keyword evidence="1" id="KW-0472">Membrane</keyword>
<keyword evidence="1" id="KW-0812">Transmembrane</keyword>
<reference evidence="2 3" key="1">
    <citation type="submission" date="2018-12" db="EMBL/GenBank/DDBJ databases">
        <title>The Draft Genome Sequence of the Soil Bacterium Pedobacter tournemirensis R1.</title>
        <authorList>
            <person name="He J."/>
        </authorList>
    </citation>
    <scope>NUCLEOTIDE SEQUENCE [LARGE SCALE GENOMIC DNA]</scope>
    <source>
        <strain evidence="2 3">R1</strain>
    </source>
</reference>
<dbReference type="RefSeq" id="WP_128768782.1">
    <property type="nucleotide sequence ID" value="NZ_RXOC01000004.1"/>
</dbReference>
<dbReference type="AlphaFoldDB" id="A0A4Q0MB23"/>
<comment type="caution">
    <text evidence="2">The sequence shown here is derived from an EMBL/GenBank/DDBJ whole genome shotgun (WGS) entry which is preliminary data.</text>
</comment>